<dbReference type="PANTHER" id="PTHR36290:SF1">
    <property type="entry name" value="RIKEN CDNA D630039A03 GENE"/>
    <property type="match status" value="1"/>
</dbReference>
<dbReference type="PANTHER" id="PTHR36290">
    <property type="entry name" value="RIKEN CDNA D630039A03 GENE"/>
    <property type="match status" value="1"/>
</dbReference>
<accession>A0A8C8I6Q2</accession>
<sequence length="249" mass="27952">MLSCCCSNSTCSWEQIRSRSRSETANGDVNHLVEEADQSEIVADLTRMDIALLTEQYNLTKEKQKRQTLVVLFRQGRHRFARVLRELGTHPTGVAFSRTLTCLSDIKHERKRSVSESENDFVGDLERAPWRKPLGIHRQANVIITPHTNPTITGSNSSFTFLSEDFPETSSEKVLGDSISIHPVELSTSNSSSGSRKFSAPAILSRQLSFGGQRPPLLSSCHHHHYPFPQRKGPKKSEAARRLGMYSSF</sequence>
<evidence type="ECO:0008006" key="3">
    <source>
        <dbReference type="Google" id="ProtNLM"/>
    </source>
</evidence>
<dbReference type="Ensembl" id="ENSOTST00005081415.2">
    <property type="protein sequence ID" value="ENSOTSP00005075187.1"/>
    <property type="gene ID" value="ENSOTSG00005035355.2"/>
</dbReference>
<dbReference type="AlphaFoldDB" id="A0A8C8I6Q2"/>
<dbReference type="GeneTree" id="ENSGT00940000174963"/>
<gene>
    <name evidence="1" type="primary">LOC112227542</name>
</gene>
<dbReference type="Proteomes" id="UP000694402">
    <property type="component" value="Unassembled WGS sequence"/>
</dbReference>
<evidence type="ECO:0000313" key="1">
    <source>
        <dbReference type="Ensembl" id="ENSOTSP00005075187.1"/>
    </source>
</evidence>
<reference evidence="1" key="1">
    <citation type="submission" date="2025-08" db="UniProtKB">
        <authorList>
            <consortium name="Ensembl"/>
        </authorList>
    </citation>
    <scope>IDENTIFICATION</scope>
</reference>
<protein>
    <recommendedName>
        <fullName evidence="3">TBC1 domain-containing protein</fullName>
    </recommendedName>
</protein>
<evidence type="ECO:0000313" key="2">
    <source>
        <dbReference type="Proteomes" id="UP000694402"/>
    </source>
</evidence>
<reference evidence="1" key="2">
    <citation type="submission" date="2025-09" db="UniProtKB">
        <authorList>
            <consortium name="Ensembl"/>
        </authorList>
    </citation>
    <scope>IDENTIFICATION</scope>
</reference>
<organism evidence="1 2">
    <name type="scientific">Oncorhynchus tshawytscha</name>
    <name type="common">Chinook salmon</name>
    <name type="synonym">Salmo tshawytscha</name>
    <dbReference type="NCBI Taxonomy" id="74940"/>
    <lineage>
        <taxon>Eukaryota</taxon>
        <taxon>Metazoa</taxon>
        <taxon>Chordata</taxon>
        <taxon>Craniata</taxon>
        <taxon>Vertebrata</taxon>
        <taxon>Euteleostomi</taxon>
        <taxon>Actinopterygii</taxon>
        <taxon>Neopterygii</taxon>
        <taxon>Teleostei</taxon>
        <taxon>Protacanthopterygii</taxon>
        <taxon>Salmoniformes</taxon>
        <taxon>Salmonidae</taxon>
        <taxon>Salmoninae</taxon>
        <taxon>Oncorhynchus</taxon>
    </lineage>
</organism>
<proteinExistence type="predicted"/>
<keyword evidence="2" id="KW-1185">Reference proteome</keyword>
<name>A0A8C8I6Q2_ONCTS</name>